<evidence type="ECO:0000259" key="2">
    <source>
        <dbReference type="PROSITE" id="PS50174"/>
    </source>
</evidence>
<evidence type="ECO:0000256" key="1">
    <source>
        <dbReference type="SAM" id="MobiDB-lite"/>
    </source>
</evidence>
<dbReference type="InterPro" id="IPR000467">
    <property type="entry name" value="G_patch_dom"/>
</dbReference>
<dbReference type="PANTHER" id="PTHR23149">
    <property type="entry name" value="G PATCH DOMAIN CONTAINING PROTEIN"/>
    <property type="match status" value="1"/>
</dbReference>
<dbReference type="Pfam" id="PF01585">
    <property type="entry name" value="G-patch"/>
    <property type="match status" value="1"/>
</dbReference>
<protein>
    <submittedName>
        <fullName evidence="4">G-patch domain-containing protein</fullName>
    </submittedName>
</protein>
<dbReference type="AlphaFoldDB" id="A0A7E4V4D3"/>
<dbReference type="SMART" id="SM00443">
    <property type="entry name" value="G_patch"/>
    <property type="match status" value="1"/>
</dbReference>
<feature type="compositionally biased region" description="Low complexity" evidence="1">
    <location>
        <begin position="213"/>
        <end position="229"/>
    </location>
</feature>
<feature type="compositionally biased region" description="Basic and acidic residues" evidence="1">
    <location>
        <begin position="171"/>
        <end position="189"/>
    </location>
</feature>
<reference evidence="4" key="2">
    <citation type="submission" date="2020-10" db="UniProtKB">
        <authorList>
            <consortium name="WormBaseParasite"/>
        </authorList>
    </citation>
    <scope>IDENTIFICATION</scope>
</reference>
<organism evidence="3 4">
    <name type="scientific">Panagrellus redivivus</name>
    <name type="common">Microworm</name>
    <dbReference type="NCBI Taxonomy" id="6233"/>
    <lineage>
        <taxon>Eukaryota</taxon>
        <taxon>Metazoa</taxon>
        <taxon>Ecdysozoa</taxon>
        <taxon>Nematoda</taxon>
        <taxon>Chromadorea</taxon>
        <taxon>Rhabditida</taxon>
        <taxon>Tylenchina</taxon>
        <taxon>Panagrolaimomorpha</taxon>
        <taxon>Panagrolaimoidea</taxon>
        <taxon>Panagrolaimidae</taxon>
        <taxon>Panagrellus</taxon>
    </lineage>
</organism>
<name>A0A7E4V4D3_PANRE</name>
<feature type="region of interest" description="Disordered" evidence="1">
    <location>
        <begin position="163"/>
        <end position="192"/>
    </location>
</feature>
<dbReference type="InterPro" id="IPR050656">
    <property type="entry name" value="PINX1"/>
</dbReference>
<dbReference type="GO" id="GO:0003676">
    <property type="term" value="F:nucleic acid binding"/>
    <property type="evidence" value="ECO:0007669"/>
    <property type="project" value="InterPro"/>
</dbReference>
<dbReference type="Proteomes" id="UP000492821">
    <property type="component" value="Unassembled WGS sequence"/>
</dbReference>
<dbReference type="GO" id="GO:0010521">
    <property type="term" value="F:telomerase inhibitor activity"/>
    <property type="evidence" value="ECO:0007669"/>
    <property type="project" value="TreeGrafter"/>
</dbReference>
<feature type="domain" description="G-patch" evidence="2">
    <location>
        <begin position="26"/>
        <end position="72"/>
    </location>
</feature>
<sequence length="332" mass="37383">MSILAAPRYKKRISVDPQNATWAKNEDKFGQKLMQKMGWSAGKGLGSNNQGRTDNLKLDANFTAKGLGFTGNAHEKQWIAHHDEFSALLGKLKAQKAEPAKEEESEDSESEVEEPVKKKAKTEGTSMEERSRNTTKRLHYKYTKMKDLSRYSAKDKAAVIGVGLKSAQPEPEVKPTVEEKPIPEPEQHQDTGVSVTDYFAAKMAAFYAKRNTVQSSVETVETETSVTVVETEEVEFSDNRKADNESPEVDENAEEERLRRKAEKKARKMAERAAAEAEEEERQRRKAEKKARKAAEREAAAAAAEAEEERLRLKAEKKERKRKAREAAALEE</sequence>
<feature type="compositionally biased region" description="Acidic residues" evidence="1">
    <location>
        <begin position="103"/>
        <end position="113"/>
    </location>
</feature>
<dbReference type="WBParaSite" id="Pan_g16122.t1">
    <property type="protein sequence ID" value="Pan_g16122.t1"/>
    <property type="gene ID" value="Pan_g16122"/>
</dbReference>
<feature type="region of interest" description="Disordered" evidence="1">
    <location>
        <begin position="213"/>
        <end position="309"/>
    </location>
</feature>
<dbReference type="PROSITE" id="PS50174">
    <property type="entry name" value="G_PATCH"/>
    <property type="match status" value="1"/>
</dbReference>
<proteinExistence type="predicted"/>
<feature type="region of interest" description="Disordered" evidence="1">
    <location>
        <begin position="91"/>
        <end position="139"/>
    </location>
</feature>
<evidence type="ECO:0000313" key="4">
    <source>
        <dbReference type="WBParaSite" id="Pan_g16122.t1"/>
    </source>
</evidence>
<dbReference type="PANTHER" id="PTHR23149:SF27">
    <property type="entry name" value="PIN2_TERF1-INTERACTING TELOMERASE INHIBITOR 1"/>
    <property type="match status" value="1"/>
</dbReference>
<reference evidence="3" key="1">
    <citation type="journal article" date="2013" name="Genetics">
        <title>The draft genome and transcriptome of Panagrellus redivivus are shaped by the harsh demands of a free-living lifestyle.</title>
        <authorList>
            <person name="Srinivasan J."/>
            <person name="Dillman A.R."/>
            <person name="Macchietto M.G."/>
            <person name="Heikkinen L."/>
            <person name="Lakso M."/>
            <person name="Fracchia K.M."/>
            <person name="Antoshechkin I."/>
            <person name="Mortazavi A."/>
            <person name="Wong G."/>
            <person name="Sternberg P.W."/>
        </authorList>
    </citation>
    <scope>NUCLEOTIDE SEQUENCE [LARGE SCALE GENOMIC DNA]</scope>
    <source>
        <strain evidence="3">MT8872</strain>
    </source>
</reference>
<feature type="compositionally biased region" description="Acidic residues" evidence="1">
    <location>
        <begin position="245"/>
        <end position="254"/>
    </location>
</feature>
<evidence type="ECO:0000313" key="3">
    <source>
        <dbReference type="Proteomes" id="UP000492821"/>
    </source>
</evidence>
<dbReference type="GO" id="GO:0005730">
    <property type="term" value="C:nucleolus"/>
    <property type="evidence" value="ECO:0007669"/>
    <property type="project" value="TreeGrafter"/>
</dbReference>
<keyword evidence="3" id="KW-1185">Reference proteome</keyword>
<accession>A0A7E4V4D3</accession>